<keyword evidence="2" id="KW-1185">Reference proteome</keyword>
<dbReference type="EMBL" id="CP045890">
    <property type="protein sequence ID" value="QQP56744.1"/>
    <property type="molecule type" value="Genomic_DNA"/>
</dbReference>
<organism evidence="1 2">
    <name type="scientific">Caligus rogercresseyi</name>
    <name type="common">Sea louse</name>
    <dbReference type="NCBI Taxonomy" id="217165"/>
    <lineage>
        <taxon>Eukaryota</taxon>
        <taxon>Metazoa</taxon>
        <taxon>Ecdysozoa</taxon>
        <taxon>Arthropoda</taxon>
        <taxon>Crustacea</taxon>
        <taxon>Multicrustacea</taxon>
        <taxon>Hexanauplia</taxon>
        <taxon>Copepoda</taxon>
        <taxon>Siphonostomatoida</taxon>
        <taxon>Caligidae</taxon>
        <taxon>Caligus</taxon>
    </lineage>
</organism>
<proteinExistence type="predicted"/>
<evidence type="ECO:0000313" key="2">
    <source>
        <dbReference type="Proteomes" id="UP000595437"/>
    </source>
</evidence>
<accession>A0A7T8KIW1</accession>
<protein>
    <submittedName>
        <fullName evidence="1">Uncharacterized protein</fullName>
    </submittedName>
</protein>
<sequence>MSMPDGYLCSLGIRRREQGKTLVITFRGVQCCHWRLHRNNAFDPALEVSLSTPDHISQAD</sequence>
<dbReference type="Proteomes" id="UP000595437">
    <property type="component" value="Chromosome 1"/>
</dbReference>
<feature type="non-terminal residue" evidence="1">
    <location>
        <position position="60"/>
    </location>
</feature>
<dbReference type="AlphaFoldDB" id="A0A7T8KIW1"/>
<evidence type="ECO:0000313" key="1">
    <source>
        <dbReference type="EMBL" id="QQP56744.1"/>
    </source>
</evidence>
<gene>
    <name evidence="1" type="ORF">FKW44_001503</name>
</gene>
<reference evidence="2" key="1">
    <citation type="submission" date="2021-01" db="EMBL/GenBank/DDBJ databases">
        <title>Caligus Genome Assembly.</title>
        <authorList>
            <person name="Gallardo-Escarate C."/>
        </authorList>
    </citation>
    <scope>NUCLEOTIDE SEQUENCE [LARGE SCALE GENOMIC DNA]</scope>
</reference>
<name>A0A7T8KIW1_CALRO</name>